<organism evidence="1 2">
    <name type="scientific">Stylosanthes scabra</name>
    <dbReference type="NCBI Taxonomy" id="79078"/>
    <lineage>
        <taxon>Eukaryota</taxon>
        <taxon>Viridiplantae</taxon>
        <taxon>Streptophyta</taxon>
        <taxon>Embryophyta</taxon>
        <taxon>Tracheophyta</taxon>
        <taxon>Spermatophyta</taxon>
        <taxon>Magnoliopsida</taxon>
        <taxon>eudicotyledons</taxon>
        <taxon>Gunneridae</taxon>
        <taxon>Pentapetalae</taxon>
        <taxon>rosids</taxon>
        <taxon>fabids</taxon>
        <taxon>Fabales</taxon>
        <taxon>Fabaceae</taxon>
        <taxon>Papilionoideae</taxon>
        <taxon>50 kb inversion clade</taxon>
        <taxon>dalbergioids sensu lato</taxon>
        <taxon>Dalbergieae</taxon>
        <taxon>Pterocarpus clade</taxon>
        <taxon>Stylosanthes</taxon>
    </lineage>
</organism>
<keyword evidence="2" id="KW-1185">Reference proteome</keyword>
<dbReference type="EMBL" id="JASCZI010062963">
    <property type="protein sequence ID" value="MED6140955.1"/>
    <property type="molecule type" value="Genomic_DNA"/>
</dbReference>
<reference evidence="1 2" key="1">
    <citation type="journal article" date="2023" name="Plants (Basel)">
        <title>Bridging the Gap: Combining Genomics and Transcriptomics Approaches to Understand Stylosanthes scabra, an Orphan Legume from the Brazilian Caatinga.</title>
        <authorList>
            <person name="Ferreira-Neto J.R.C."/>
            <person name="da Silva M.D."/>
            <person name="Binneck E."/>
            <person name="de Melo N.F."/>
            <person name="da Silva R.H."/>
            <person name="de Melo A.L.T.M."/>
            <person name="Pandolfi V."/>
            <person name="Bustamante F.O."/>
            <person name="Brasileiro-Vidal A.C."/>
            <person name="Benko-Iseppon A.M."/>
        </authorList>
    </citation>
    <scope>NUCLEOTIDE SEQUENCE [LARGE SCALE GENOMIC DNA]</scope>
    <source>
        <tissue evidence="1">Leaves</tissue>
    </source>
</reference>
<evidence type="ECO:0000313" key="2">
    <source>
        <dbReference type="Proteomes" id="UP001341840"/>
    </source>
</evidence>
<proteinExistence type="predicted"/>
<comment type="caution">
    <text evidence="1">The sequence shown here is derived from an EMBL/GenBank/DDBJ whole genome shotgun (WGS) entry which is preliminary data.</text>
</comment>
<gene>
    <name evidence="1" type="ORF">PIB30_098655</name>
</gene>
<name>A0ABU6SX79_9FABA</name>
<feature type="non-terminal residue" evidence="1">
    <location>
        <position position="66"/>
    </location>
</feature>
<evidence type="ECO:0000313" key="1">
    <source>
        <dbReference type="EMBL" id="MED6140955.1"/>
    </source>
</evidence>
<accession>A0ABU6SX79</accession>
<protein>
    <submittedName>
        <fullName evidence="1">Uncharacterized protein</fullName>
    </submittedName>
</protein>
<sequence>MGMITHSPWYYMGSDTLVGVLQIKRFVASTAVLTRVAERLLQRQQRCMRFGGILRNLHRFASTTTT</sequence>
<dbReference type="Proteomes" id="UP001341840">
    <property type="component" value="Unassembled WGS sequence"/>
</dbReference>